<keyword evidence="6" id="KW-1133">Transmembrane helix</keyword>
<evidence type="ECO:0000256" key="6">
    <source>
        <dbReference type="ARBA" id="ARBA00022989"/>
    </source>
</evidence>
<name>A0A8K0KEQ2_LADFU</name>
<evidence type="ECO:0000256" key="4">
    <source>
        <dbReference type="ARBA" id="ARBA00022679"/>
    </source>
</evidence>
<reference evidence="10" key="1">
    <citation type="submission" date="2013-04" db="EMBL/GenBank/DDBJ databases">
        <authorList>
            <person name="Qu J."/>
            <person name="Murali S.C."/>
            <person name="Bandaranaike D."/>
            <person name="Bellair M."/>
            <person name="Blankenburg K."/>
            <person name="Chao H."/>
            <person name="Dinh H."/>
            <person name="Doddapaneni H."/>
            <person name="Downs B."/>
            <person name="Dugan-Rocha S."/>
            <person name="Elkadiri S."/>
            <person name="Gnanaolivu R.D."/>
            <person name="Hernandez B."/>
            <person name="Javaid M."/>
            <person name="Jayaseelan J.C."/>
            <person name="Lee S."/>
            <person name="Li M."/>
            <person name="Ming W."/>
            <person name="Munidasa M."/>
            <person name="Muniz J."/>
            <person name="Nguyen L."/>
            <person name="Ongeri F."/>
            <person name="Osuji N."/>
            <person name="Pu L.-L."/>
            <person name="Puazo M."/>
            <person name="Qu C."/>
            <person name="Quiroz J."/>
            <person name="Raj R."/>
            <person name="Weissenberger G."/>
            <person name="Xin Y."/>
            <person name="Zou X."/>
            <person name="Han Y."/>
            <person name="Richards S."/>
            <person name="Worley K."/>
            <person name="Muzny D."/>
            <person name="Gibbs R."/>
        </authorList>
    </citation>
    <scope>NUCLEOTIDE SEQUENCE</scope>
    <source>
        <strain evidence="10">Sampled in the wild</strain>
    </source>
</reference>
<feature type="region of interest" description="Disordered" evidence="9">
    <location>
        <begin position="21"/>
        <end position="40"/>
    </location>
</feature>
<evidence type="ECO:0000313" key="11">
    <source>
        <dbReference type="Proteomes" id="UP000792457"/>
    </source>
</evidence>
<dbReference type="Proteomes" id="UP000792457">
    <property type="component" value="Unassembled WGS sequence"/>
</dbReference>
<evidence type="ECO:0000256" key="2">
    <source>
        <dbReference type="ARBA" id="ARBA00007647"/>
    </source>
</evidence>
<evidence type="ECO:0000256" key="3">
    <source>
        <dbReference type="ARBA" id="ARBA00022676"/>
    </source>
</evidence>
<dbReference type="GO" id="GO:0016020">
    <property type="term" value="C:membrane"/>
    <property type="evidence" value="ECO:0007669"/>
    <property type="project" value="UniProtKB-SubCell"/>
</dbReference>
<evidence type="ECO:0000256" key="5">
    <source>
        <dbReference type="ARBA" id="ARBA00022692"/>
    </source>
</evidence>
<keyword evidence="11" id="KW-1185">Reference proteome</keyword>
<evidence type="ECO:0000256" key="8">
    <source>
        <dbReference type="RuleBase" id="RU366017"/>
    </source>
</evidence>
<proteinExistence type="inferred from homology"/>
<dbReference type="InterPro" id="IPR008166">
    <property type="entry name" value="Glyco_transf_92"/>
</dbReference>
<dbReference type="EC" id="2.4.1.-" evidence="8"/>
<keyword evidence="5" id="KW-0812">Transmembrane</keyword>
<keyword evidence="3 8" id="KW-0328">Glycosyltransferase</keyword>
<gene>
    <name evidence="10" type="ORF">J437_LFUL013546</name>
</gene>
<sequence>MSRGKRSMDLRSVWEGLMRQVEGKPEGRAHRGTPTTCRSPVRPDMGVDAVAGASWLRRCLAASLIATTFLGLGLVCTERPLTGPAHGPGPPNDTRASPTLRTIIAYSLEAEFLPPAPPVLQCYGLRPPSQILRDKRLWQKPLKTPLFLFSAYYDARMHLREESRHFVRVIAMSEGEYEDAVYCQLWYDDEEDPLVVEAIKTDIWVEEWGKEWKEGAYHPVLISCPLPPQRSGDGPQPRYASISSAPCSTATTLLSVGSKGYMGEMAWRRRLRRPRVAVCVKGMDFAEDRSVRLVEWLEMNLLLGAGRFFVYVYGVHGNMSRVLRHYAQRGVLEALPLTLPGRQPDYPPSARSSFLRENLWQKRRNELVPYNDCFYRNLYRFEFVLPIDVDEVILPVKSRTWAEMLEGLSEEDPSILKRYASLSVRNAYFFDSFPTVEGPPHLHMLRHLVRSANMSRPGDSVKSFVSTGNALTVFNHYALHPLHPAMKKEFLLGSDVVQMNHYKAECSPVMFPDCFTNFLRFRRKDTIILKYRKELTDRVERVLEELGLTG</sequence>
<keyword evidence="7" id="KW-0472">Membrane</keyword>
<dbReference type="EMBL" id="KZ308725">
    <property type="protein sequence ID" value="KAG8233530.1"/>
    <property type="molecule type" value="Genomic_DNA"/>
</dbReference>
<protein>
    <recommendedName>
        <fullName evidence="8">Glycosyltransferase family 92 protein</fullName>
        <ecNumber evidence="8">2.4.1.-</ecNumber>
    </recommendedName>
</protein>
<dbReference type="PANTHER" id="PTHR21461">
    <property type="entry name" value="GLYCOSYLTRANSFERASE FAMILY 92 PROTEIN"/>
    <property type="match status" value="1"/>
</dbReference>
<evidence type="ECO:0000313" key="10">
    <source>
        <dbReference type="EMBL" id="KAG8233530.1"/>
    </source>
</evidence>
<organism evidence="10 11">
    <name type="scientific">Ladona fulva</name>
    <name type="common">Scarce chaser dragonfly</name>
    <name type="synonym">Libellula fulva</name>
    <dbReference type="NCBI Taxonomy" id="123851"/>
    <lineage>
        <taxon>Eukaryota</taxon>
        <taxon>Metazoa</taxon>
        <taxon>Ecdysozoa</taxon>
        <taxon>Arthropoda</taxon>
        <taxon>Hexapoda</taxon>
        <taxon>Insecta</taxon>
        <taxon>Pterygota</taxon>
        <taxon>Palaeoptera</taxon>
        <taxon>Odonata</taxon>
        <taxon>Epiprocta</taxon>
        <taxon>Anisoptera</taxon>
        <taxon>Libelluloidea</taxon>
        <taxon>Libellulidae</taxon>
        <taxon>Ladona</taxon>
    </lineage>
</organism>
<comment type="subcellular location">
    <subcellularLocation>
        <location evidence="1">Membrane</location>
        <topology evidence="1">Single-pass membrane protein</topology>
    </subcellularLocation>
</comment>
<dbReference type="AlphaFoldDB" id="A0A8K0KEQ2"/>
<keyword evidence="4 8" id="KW-0808">Transferase</keyword>
<evidence type="ECO:0000256" key="9">
    <source>
        <dbReference type="SAM" id="MobiDB-lite"/>
    </source>
</evidence>
<comment type="caution">
    <text evidence="10">The sequence shown here is derived from an EMBL/GenBank/DDBJ whole genome shotgun (WGS) entry which is preliminary data.</text>
</comment>
<accession>A0A8K0KEQ2</accession>
<dbReference type="PANTHER" id="PTHR21461:SF69">
    <property type="entry name" value="GLYCOSYLTRANSFERASE FAMILY 92 PROTEIN"/>
    <property type="match status" value="1"/>
</dbReference>
<dbReference type="GO" id="GO:0016757">
    <property type="term" value="F:glycosyltransferase activity"/>
    <property type="evidence" value="ECO:0007669"/>
    <property type="project" value="UniProtKB-UniRule"/>
</dbReference>
<evidence type="ECO:0000256" key="7">
    <source>
        <dbReference type="ARBA" id="ARBA00023136"/>
    </source>
</evidence>
<dbReference type="OrthoDB" id="2017643at2759"/>
<reference evidence="10" key="2">
    <citation type="submission" date="2017-10" db="EMBL/GenBank/DDBJ databases">
        <title>Ladona fulva Genome sequencing and assembly.</title>
        <authorList>
            <person name="Murali S."/>
            <person name="Richards S."/>
            <person name="Bandaranaike D."/>
            <person name="Bellair M."/>
            <person name="Blankenburg K."/>
            <person name="Chao H."/>
            <person name="Dinh H."/>
            <person name="Doddapaneni H."/>
            <person name="Dugan-Rocha S."/>
            <person name="Elkadiri S."/>
            <person name="Gnanaolivu R."/>
            <person name="Hernandez B."/>
            <person name="Skinner E."/>
            <person name="Javaid M."/>
            <person name="Lee S."/>
            <person name="Li M."/>
            <person name="Ming W."/>
            <person name="Munidasa M."/>
            <person name="Muniz J."/>
            <person name="Nguyen L."/>
            <person name="Hughes D."/>
            <person name="Osuji N."/>
            <person name="Pu L.-L."/>
            <person name="Puazo M."/>
            <person name="Qu C."/>
            <person name="Quiroz J."/>
            <person name="Raj R."/>
            <person name="Weissenberger G."/>
            <person name="Xin Y."/>
            <person name="Zou X."/>
            <person name="Han Y."/>
            <person name="Worley K."/>
            <person name="Muzny D."/>
            <person name="Gibbs R."/>
        </authorList>
    </citation>
    <scope>NUCLEOTIDE SEQUENCE</scope>
    <source>
        <strain evidence="10">Sampled in the wild</strain>
    </source>
</reference>
<dbReference type="GO" id="GO:0005737">
    <property type="term" value="C:cytoplasm"/>
    <property type="evidence" value="ECO:0007669"/>
    <property type="project" value="TreeGrafter"/>
</dbReference>
<comment type="similarity">
    <text evidence="2 8">Belongs to the glycosyltransferase 92 family.</text>
</comment>
<evidence type="ECO:0000256" key="1">
    <source>
        <dbReference type="ARBA" id="ARBA00004167"/>
    </source>
</evidence>
<dbReference type="Pfam" id="PF01697">
    <property type="entry name" value="Glyco_transf_92"/>
    <property type="match status" value="1"/>
</dbReference>